<protein>
    <submittedName>
        <fullName evidence="2">Uncharacterized protein</fullName>
    </submittedName>
</protein>
<evidence type="ECO:0000313" key="3">
    <source>
        <dbReference type="Proteomes" id="UP000317422"/>
    </source>
</evidence>
<organism evidence="2 3">
    <name type="scientific">Haloactinospora alba</name>
    <dbReference type="NCBI Taxonomy" id="405555"/>
    <lineage>
        <taxon>Bacteria</taxon>
        <taxon>Bacillati</taxon>
        <taxon>Actinomycetota</taxon>
        <taxon>Actinomycetes</taxon>
        <taxon>Streptosporangiales</taxon>
        <taxon>Nocardiopsidaceae</taxon>
        <taxon>Haloactinospora</taxon>
    </lineage>
</organism>
<reference evidence="2 3" key="1">
    <citation type="submission" date="2019-06" db="EMBL/GenBank/DDBJ databases">
        <title>Sequencing the genomes of 1000 actinobacteria strains.</title>
        <authorList>
            <person name="Klenk H.-P."/>
        </authorList>
    </citation>
    <scope>NUCLEOTIDE SEQUENCE [LARGE SCALE GENOMIC DNA]</scope>
    <source>
        <strain evidence="2 3">DSM 45015</strain>
    </source>
</reference>
<proteinExistence type="predicted"/>
<evidence type="ECO:0000313" key="2">
    <source>
        <dbReference type="EMBL" id="TQN32152.1"/>
    </source>
</evidence>
<feature type="region of interest" description="Disordered" evidence="1">
    <location>
        <begin position="116"/>
        <end position="240"/>
    </location>
</feature>
<dbReference type="EMBL" id="VFQC01000001">
    <property type="protein sequence ID" value="TQN32152.1"/>
    <property type="molecule type" value="Genomic_DNA"/>
</dbReference>
<dbReference type="Proteomes" id="UP000317422">
    <property type="component" value="Unassembled WGS sequence"/>
</dbReference>
<gene>
    <name evidence="2" type="ORF">FHX37_2081</name>
</gene>
<feature type="compositionally biased region" description="Basic residues" evidence="1">
    <location>
        <begin position="199"/>
        <end position="230"/>
    </location>
</feature>
<accession>A0A543NK27</accession>
<evidence type="ECO:0000256" key="1">
    <source>
        <dbReference type="SAM" id="MobiDB-lite"/>
    </source>
</evidence>
<keyword evidence="3" id="KW-1185">Reference proteome</keyword>
<comment type="caution">
    <text evidence="2">The sequence shown here is derived from an EMBL/GenBank/DDBJ whole genome shotgun (WGS) entry which is preliminary data.</text>
</comment>
<sequence length="240" mass="25939">MGNVTKCPTIPAQIVALDTRIPLHLTNASVTDDYHLSNSCRTVSVLPVPSGVHSRTRPHHSVADARERAVPTPRAGGDVLQRHIRRYRTGTVAGGETVAPHHSSRRPFLCAPLRLRLPSAPPPRPETGEGCGRRTTTARTPSPTAFRSAFPSLPLEHRGMGTPTTPCRGGREHGAPVVSRTFGTGSVTAAPARPPGTRPHLRHASPVRDHRRSTPRTRGVRNPVHSHRTGFHPPPPRFPA</sequence>
<dbReference type="AlphaFoldDB" id="A0A543NK27"/>
<feature type="region of interest" description="Disordered" evidence="1">
    <location>
        <begin position="50"/>
        <end position="74"/>
    </location>
</feature>
<feature type="compositionally biased region" description="Low complexity" evidence="1">
    <location>
        <begin position="133"/>
        <end position="147"/>
    </location>
</feature>
<name>A0A543NK27_9ACTN</name>